<protein>
    <recommendedName>
        <fullName evidence="1">DUF5615 domain-containing protein</fullName>
    </recommendedName>
</protein>
<dbReference type="eggNOG" id="COG4634">
    <property type="taxonomic scope" value="Bacteria"/>
</dbReference>
<keyword evidence="3" id="KW-1185">Reference proteome</keyword>
<dbReference type="EMBL" id="CP001037">
    <property type="protein sequence ID" value="ACC81240.1"/>
    <property type="molecule type" value="Genomic_DNA"/>
</dbReference>
<feature type="domain" description="DUF5615" evidence="1">
    <location>
        <begin position="1"/>
        <end position="111"/>
    </location>
</feature>
<dbReference type="PhylomeDB" id="B2IUD4"/>
<proteinExistence type="predicted"/>
<reference evidence="2 3" key="2">
    <citation type="journal article" date="2013" name="Plant Physiol.">
        <title>A Nostoc punctiforme Sugar Transporter Necessary to Establish a Cyanobacterium-Plant Symbiosis.</title>
        <authorList>
            <person name="Ekman M."/>
            <person name="Picossi S."/>
            <person name="Campbell E.L."/>
            <person name="Meeks J.C."/>
            <person name="Flores E."/>
        </authorList>
    </citation>
    <scope>NUCLEOTIDE SEQUENCE [LARGE SCALE GENOMIC DNA]</scope>
    <source>
        <strain evidence="3">ATCC 29133 / PCC 73102</strain>
    </source>
</reference>
<dbReference type="HOGENOM" id="CLU_150003_0_0_3"/>
<evidence type="ECO:0000313" key="2">
    <source>
        <dbReference type="EMBL" id="ACC81240.1"/>
    </source>
</evidence>
<accession>B2IUD4</accession>
<dbReference type="Proteomes" id="UP000001191">
    <property type="component" value="Chromosome"/>
</dbReference>
<evidence type="ECO:0000313" key="3">
    <source>
        <dbReference type="Proteomes" id="UP000001191"/>
    </source>
</evidence>
<dbReference type="STRING" id="63737.Npun_R2703"/>
<evidence type="ECO:0000259" key="1">
    <source>
        <dbReference type="Pfam" id="PF18480"/>
    </source>
</evidence>
<gene>
    <name evidence="2" type="ordered locus">Npun_R2703</name>
</gene>
<dbReference type="KEGG" id="npu:Npun_R2703"/>
<dbReference type="RefSeq" id="WP_012409234.1">
    <property type="nucleotide sequence ID" value="NC_010628.1"/>
</dbReference>
<dbReference type="AlphaFoldDB" id="B2IUD4"/>
<dbReference type="InterPro" id="IPR041049">
    <property type="entry name" value="DUF5615"/>
</dbReference>
<dbReference type="Pfam" id="PF18480">
    <property type="entry name" value="DUF5615"/>
    <property type="match status" value="1"/>
</dbReference>
<dbReference type="EnsemblBacteria" id="ACC81240">
    <property type="protein sequence ID" value="ACC81240"/>
    <property type="gene ID" value="Npun_R2703"/>
</dbReference>
<name>B2IUD4_NOSP7</name>
<sequence>MKLKLDENIDLRVVTLLQLAGHDIATVPGQGLSCAPDTEVIDVCRCEGRCLVTCDRGFGNRLKYNPSDYPGIVIIRLPSRPNCAFWQEAIETLIQGLNAAEVTGKLWIIQRGSIQEYRPIEPDVLGGKAFQSPRTHLTPGFDIV</sequence>
<reference evidence="3" key="1">
    <citation type="submission" date="2008-04" db="EMBL/GenBank/DDBJ databases">
        <title>Complete sequence of chromosome of Nostoc punctiforme ATCC 29133.</title>
        <authorList>
            <consortium name="US DOE Joint Genome Institute"/>
            <person name="Copeland A."/>
            <person name="Lucas S."/>
            <person name="Lapidus A."/>
            <person name="Glavina del Rio T."/>
            <person name="Dalin E."/>
            <person name="Tice H."/>
            <person name="Pitluck S."/>
            <person name="Chain P."/>
            <person name="Malfatti S."/>
            <person name="Shin M."/>
            <person name="Vergez L."/>
            <person name="Schmutz J."/>
            <person name="Larimer F."/>
            <person name="Land M."/>
            <person name="Hauser L."/>
            <person name="Kyrpides N."/>
            <person name="Kim E."/>
            <person name="Meeks J.C."/>
            <person name="Elhai J."/>
            <person name="Campbell E.L."/>
            <person name="Thiel T."/>
            <person name="Longmire J."/>
            <person name="Potts M."/>
            <person name="Atlas R."/>
        </authorList>
    </citation>
    <scope>NUCLEOTIDE SEQUENCE [LARGE SCALE GENOMIC DNA]</scope>
    <source>
        <strain evidence="3">ATCC 29133 / PCC 73102</strain>
    </source>
</reference>
<organism evidence="2 3">
    <name type="scientific">Nostoc punctiforme (strain ATCC 29133 / PCC 73102)</name>
    <dbReference type="NCBI Taxonomy" id="63737"/>
    <lineage>
        <taxon>Bacteria</taxon>
        <taxon>Bacillati</taxon>
        <taxon>Cyanobacteriota</taxon>
        <taxon>Cyanophyceae</taxon>
        <taxon>Nostocales</taxon>
        <taxon>Nostocaceae</taxon>
        <taxon>Nostoc</taxon>
    </lineage>
</organism>